<dbReference type="GeneID" id="87878498"/>
<evidence type="ECO:0000313" key="3">
    <source>
        <dbReference type="Proteomes" id="UP001285908"/>
    </source>
</evidence>
<proteinExistence type="predicted"/>
<reference evidence="2 3" key="1">
    <citation type="journal article" date="2023" name="Mol. Phylogenet. Evol.">
        <title>Genome-scale phylogeny and comparative genomics of the fungal order Sordariales.</title>
        <authorList>
            <person name="Hensen N."/>
            <person name="Bonometti L."/>
            <person name="Westerberg I."/>
            <person name="Brannstrom I.O."/>
            <person name="Guillou S."/>
            <person name="Cros-Aarteil S."/>
            <person name="Calhoun S."/>
            <person name="Haridas S."/>
            <person name="Kuo A."/>
            <person name="Mondo S."/>
            <person name="Pangilinan J."/>
            <person name="Riley R."/>
            <person name="LaButti K."/>
            <person name="Andreopoulos B."/>
            <person name="Lipzen A."/>
            <person name="Chen C."/>
            <person name="Yan M."/>
            <person name="Daum C."/>
            <person name="Ng V."/>
            <person name="Clum A."/>
            <person name="Steindorff A."/>
            <person name="Ohm R.A."/>
            <person name="Martin F."/>
            <person name="Silar P."/>
            <person name="Natvig D.O."/>
            <person name="Lalanne C."/>
            <person name="Gautier V."/>
            <person name="Ament-Velasquez S.L."/>
            <person name="Kruys A."/>
            <person name="Hutchinson M.I."/>
            <person name="Powell A.J."/>
            <person name="Barry K."/>
            <person name="Miller A.N."/>
            <person name="Grigoriev I.V."/>
            <person name="Debuchy R."/>
            <person name="Gladieux P."/>
            <person name="Hiltunen Thoren M."/>
            <person name="Johannesson H."/>
        </authorList>
    </citation>
    <scope>NUCLEOTIDE SEQUENCE [LARGE SCALE GENOMIC DNA]</scope>
    <source>
        <strain evidence="2 3">FGSC 10403</strain>
    </source>
</reference>
<gene>
    <name evidence="2" type="ORF">B0T23DRAFT_443778</name>
</gene>
<evidence type="ECO:0000313" key="2">
    <source>
        <dbReference type="EMBL" id="KAK3490718.1"/>
    </source>
</evidence>
<feature type="region of interest" description="Disordered" evidence="1">
    <location>
        <begin position="266"/>
        <end position="300"/>
    </location>
</feature>
<name>A0AAJ0I5N1_9PEZI</name>
<sequence>MLIFCLGNPRSRICTITKACVYPLSPNVCLLSAVSARCVPSRIILSVFAALLRSRSWETGGSSKGTYYLVGSLFKSNVRPSPSVHSRSSFLHHYRKRDAVLSSEAADPSHRYPIVVRLSEAARREYRKPLLRCLAPNKISGLFSGRGHDLQSDTGSLDQSYGECLSNGRFHLPPPIADVASFPAMRHADIATMPPRLRLDLEENKLQQLLLTHPNLKTTYGKKWWTTAGVNCIIAENGHKTEATPIKLQPSTPSVNNKSLDLRSCHLQDKTNKNPNPTTKTRHEQTLRPEQPHPPSSKHGLYHHLLPTQLILLQLQHHHQQQFLSLFTPTPFFDVIALLEHRLQLRRYRPYHHHQYHLQRGQQPLFLLPIVTFISIGFLYSWRGGEGRTDGSIYLGLAG</sequence>
<keyword evidence="3" id="KW-1185">Reference proteome</keyword>
<protein>
    <submittedName>
        <fullName evidence="2">Uncharacterized protein</fullName>
    </submittedName>
</protein>
<evidence type="ECO:0000256" key="1">
    <source>
        <dbReference type="SAM" id="MobiDB-lite"/>
    </source>
</evidence>
<organism evidence="2 3">
    <name type="scientific">Neurospora hispaniola</name>
    <dbReference type="NCBI Taxonomy" id="588809"/>
    <lineage>
        <taxon>Eukaryota</taxon>
        <taxon>Fungi</taxon>
        <taxon>Dikarya</taxon>
        <taxon>Ascomycota</taxon>
        <taxon>Pezizomycotina</taxon>
        <taxon>Sordariomycetes</taxon>
        <taxon>Sordariomycetidae</taxon>
        <taxon>Sordariales</taxon>
        <taxon>Sordariaceae</taxon>
        <taxon>Neurospora</taxon>
    </lineage>
</organism>
<dbReference type="AlphaFoldDB" id="A0AAJ0I5N1"/>
<dbReference type="RefSeq" id="XP_062691901.1">
    <property type="nucleotide sequence ID" value="XM_062840876.1"/>
</dbReference>
<comment type="caution">
    <text evidence="2">The sequence shown here is derived from an EMBL/GenBank/DDBJ whole genome shotgun (WGS) entry which is preliminary data.</text>
</comment>
<dbReference type="Proteomes" id="UP001285908">
    <property type="component" value="Unassembled WGS sequence"/>
</dbReference>
<dbReference type="EMBL" id="JAULSX010000005">
    <property type="protein sequence ID" value="KAK3490718.1"/>
    <property type="molecule type" value="Genomic_DNA"/>
</dbReference>
<accession>A0AAJ0I5N1</accession>
<feature type="compositionally biased region" description="Basic and acidic residues" evidence="1">
    <location>
        <begin position="281"/>
        <end position="291"/>
    </location>
</feature>